<dbReference type="InParanoid" id="D2V7I5"/>
<dbReference type="Proteomes" id="UP000006671">
    <property type="component" value="Unassembled WGS sequence"/>
</dbReference>
<dbReference type="AlphaFoldDB" id="D2V7I5"/>
<dbReference type="GO" id="GO:0061631">
    <property type="term" value="F:ubiquitin conjugating enzyme activity"/>
    <property type="evidence" value="ECO:0007669"/>
    <property type="project" value="UniProtKB-EC"/>
</dbReference>
<evidence type="ECO:0000259" key="6">
    <source>
        <dbReference type="PROSITE" id="PS50127"/>
    </source>
</evidence>
<evidence type="ECO:0000313" key="8">
    <source>
        <dbReference type="Proteomes" id="UP000006671"/>
    </source>
</evidence>
<proteinExistence type="predicted"/>
<dbReference type="STRING" id="5762.D2V7I5"/>
<evidence type="ECO:0000256" key="1">
    <source>
        <dbReference type="ARBA" id="ARBA00012486"/>
    </source>
</evidence>
<dbReference type="KEGG" id="ngr:NAEGRDRAFT_35893"/>
<protein>
    <recommendedName>
        <fullName evidence="1">E2 ubiquitin-conjugating enzyme</fullName>
        <ecNumber evidence="1">2.3.2.23</ecNumber>
    </recommendedName>
</protein>
<keyword evidence="5" id="KW-0067">ATP-binding</keyword>
<dbReference type="OrthoDB" id="9978460at2759"/>
<keyword evidence="3" id="KW-0547">Nucleotide-binding</keyword>
<keyword evidence="8" id="KW-1185">Reference proteome</keyword>
<dbReference type="RefSeq" id="XP_002680128.1">
    <property type="nucleotide sequence ID" value="XM_002680082.1"/>
</dbReference>
<dbReference type="GeneID" id="8860375"/>
<reference evidence="7 8" key="1">
    <citation type="journal article" date="2010" name="Cell">
        <title>The genome of Naegleria gruberi illuminates early eukaryotic versatility.</title>
        <authorList>
            <person name="Fritz-Laylin L.K."/>
            <person name="Prochnik S.E."/>
            <person name="Ginger M.L."/>
            <person name="Dacks J.B."/>
            <person name="Carpenter M.L."/>
            <person name="Field M.C."/>
            <person name="Kuo A."/>
            <person name="Paredez A."/>
            <person name="Chapman J."/>
            <person name="Pham J."/>
            <person name="Shu S."/>
            <person name="Neupane R."/>
            <person name="Cipriano M."/>
            <person name="Mancuso J."/>
            <person name="Tu H."/>
            <person name="Salamov A."/>
            <person name="Lindquist E."/>
            <person name="Shapiro H."/>
            <person name="Lucas S."/>
            <person name="Grigoriev I.V."/>
            <person name="Cande W.Z."/>
            <person name="Fulton C."/>
            <person name="Rokhsar D.S."/>
            <person name="Dawson S.C."/>
        </authorList>
    </citation>
    <scope>NUCLEOTIDE SEQUENCE [LARGE SCALE GENOMIC DNA]</scope>
    <source>
        <strain evidence="7 8">NEG-M</strain>
    </source>
</reference>
<dbReference type="InterPro" id="IPR000608">
    <property type="entry name" value="UBC"/>
</dbReference>
<dbReference type="InterPro" id="IPR016135">
    <property type="entry name" value="UBQ-conjugating_enzyme/RWD"/>
</dbReference>
<evidence type="ECO:0000256" key="3">
    <source>
        <dbReference type="ARBA" id="ARBA00022741"/>
    </source>
</evidence>
<evidence type="ECO:0000256" key="2">
    <source>
        <dbReference type="ARBA" id="ARBA00022679"/>
    </source>
</evidence>
<dbReference type="SUPFAM" id="SSF54495">
    <property type="entry name" value="UBC-like"/>
    <property type="match status" value="1"/>
</dbReference>
<evidence type="ECO:0000313" key="7">
    <source>
        <dbReference type="EMBL" id="EFC47384.1"/>
    </source>
</evidence>
<dbReference type="SMART" id="SM00212">
    <property type="entry name" value="UBCc"/>
    <property type="match status" value="1"/>
</dbReference>
<dbReference type="eggNOG" id="KOG0417">
    <property type="taxonomic scope" value="Eukaryota"/>
</dbReference>
<dbReference type="PANTHER" id="PTHR24068">
    <property type="entry name" value="UBIQUITIN-CONJUGATING ENZYME E2"/>
    <property type="match status" value="1"/>
</dbReference>
<dbReference type="EMBL" id="GG738855">
    <property type="protein sequence ID" value="EFC47384.1"/>
    <property type="molecule type" value="Genomic_DNA"/>
</dbReference>
<gene>
    <name evidence="7" type="ORF">NAEGRDRAFT_35893</name>
</gene>
<sequence length="152" mass="16825">MSQAGAAQRPLKEFNKLKTKPVDGCTVDLVGDDIKHWKIIIGGPSGTPYEGGKFEFDCVLPENYPFNPPKFTAKTRVYHPNFDAEGGICLEVLKADGWKPTLNLEAVIIAIQELMKNPNTASPLDADAAEAYVNDRSKFDKTAREYTKKHAK</sequence>
<organism evidence="8">
    <name type="scientific">Naegleria gruberi</name>
    <name type="common">Amoeba</name>
    <dbReference type="NCBI Taxonomy" id="5762"/>
    <lineage>
        <taxon>Eukaryota</taxon>
        <taxon>Discoba</taxon>
        <taxon>Heterolobosea</taxon>
        <taxon>Tetramitia</taxon>
        <taxon>Eutetramitia</taxon>
        <taxon>Vahlkampfiidae</taxon>
        <taxon>Naegleria</taxon>
    </lineage>
</organism>
<dbReference type="GO" id="GO:0005524">
    <property type="term" value="F:ATP binding"/>
    <property type="evidence" value="ECO:0007669"/>
    <property type="project" value="UniProtKB-KW"/>
</dbReference>
<dbReference type="Gene3D" id="3.10.110.10">
    <property type="entry name" value="Ubiquitin Conjugating Enzyme"/>
    <property type="match status" value="1"/>
</dbReference>
<evidence type="ECO:0000256" key="4">
    <source>
        <dbReference type="ARBA" id="ARBA00022786"/>
    </source>
</evidence>
<dbReference type="FunFam" id="3.10.110.10:FF:000060">
    <property type="entry name" value="Ubiquitin conjugating enzyme (UbcB)"/>
    <property type="match status" value="1"/>
</dbReference>
<dbReference type="PROSITE" id="PS50127">
    <property type="entry name" value="UBC_2"/>
    <property type="match status" value="1"/>
</dbReference>
<dbReference type="OMA" id="TMNKRLV"/>
<keyword evidence="2" id="KW-0808">Transferase</keyword>
<dbReference type="VEuPathDB" id="AmoebaDB:NAEGRDRAFT_35893"/>
<keyword evidence="4" id="KW-0833">Ubl conjugation pathway</keyword>
<accession>D2V7I5</accession>
<dbReference type="EC" id="2.3.2.23" evidence="1"/>
<evidence type="ECO:0000256" key="5">
    <source>
        <dbReference type="ARBA" id="ARBA00022840"/>
    </source>
</evidence>
<feature type="domain" description="UBC core" evidence="6">
    <location>
        <begin position="5"/>
        <end position="152"/>
    </location>
</feature>
<name>D2V7I5_NAEGR</name>
<dbReference type="Pfam" id="PF00179">
    <property type="entry name" value="UQ_con"/>
    <property type="match status" value="1"/>
</dbReference>